<organism evidence="1">
    <name type="scientific">uncultured Aureispira sp</name>
    <dbReference type="NCBI Taxonomy" id="1331704"/>
    <lineage>
        <taxon>Bacteria</taxon>
        <taxon>Pseudomonadati</taxon>
        <taxon>Bacteroidota</taxon>
        <taxon>Saprospiria</taxon>
        <taxon>Saprospirales</taxon>
        <taxon>Saprospiraceae</taxon>
        <taxon>Aureispira</taxon>
        <taxon>environmental samples</taxon>
    </lineage>
</organism>
<evidence type="ECO:0008006" key="2">
    <source>
        <dbReference type="Google" id="ProtNLM"/>
    </source>
</evidence>
<dbReference type="AlphaFoldDB" id="A0A6S6UI08"/>
<dbReference type="EMBL" id="CACVAQ010000388">
    <property type="protein sequence ID" value="CAA6826889.1"/>
    <property type="molecule type" value="Genomic_DNA"/>
</dbReference>
<name>A0A6S6UI08_9BACT</name>
<protein>
    <recommendedName>
        <fullName evidence="2">Outer membrane protein beta-barrel domain-containing protein</fullName>
    </recommendedName>
</protein>
<gene>
    <name evidence="1" type="ORF">HELGO_WM20987</name>
</gene>
<sequence>MRQIYHLLFILTVWNISSTDLLAQTENSFQVEAMTEGNYYWQDFDWSATTGVGFNYWFTDHIAINYEFQLGYDKQYGFTMNTGWGQLAPVFLYSELGGTVSGGFLGTLSILALLIPEGVTFAINPYDDLVFMPYLIPFEAQYLSDDSPHVRCSGEVGLKMHYRLGNGLALRPKIGLRYLYSKQRLGIEIGIGMVLLDTEAWD</sequence>
<accession>A0A6S6UI08</accession>
<reference evidence="1" key="1">
    <citation type="submission" date="2020-01" db="EMBL/GenBank/DDBJ databases">
        <authorList>
            <person name="Meier V. D."/>
            <person name="Meier V D."/>
        </authorList>
    </citation>
    <scope>NUCLEOTIDE SEQUENCE</scope>
    <source>
        <strain evidence="1">HLG_WM_MAG_10</strain>
    </source>
</reference>
<proteinExistence type="predicted"/>
<evidence type="ECO:0000313" key="1">
    <source>
        <dbReference type="EMBL" id="CAA6826889.1"/>
    </source>
</evidence>